<dbReference type="InterPro" id="IPR014001">
    <property type="entry name" value="Helicase_ATP-bd"/>
</dbReference>
<dbReference type="SMART" id="SM00535">
    <property type="entry name" value="RIBOc"/>
    <property type="match status" value="2"/>
</dbReference>
<comment type="cofactor">
    <cofactor evidence="2">
        <name>Mg(2+)</name>
        <dbReference type="ChEBI" id="CHEBI:18420"/>
    </cofactor>
</comment>
<feature type="domain" description="RNase III" evidence="19">
    <location>
        <begin position="964"/>
        <end position="1107"/>
    </location>
</feature>
<evidence type="ECO:0000256" key="4">
    <source>
        <dbReference type="ARBA" id="ARBA00022723"/>
    </source>
</evidence>
<dbReference type="PROSITE" id="PS00517">
    <property type="entry name" value="RNASE_3_1"/>
    <property type="match status" value="2"/>
</dbReference>
<dbReference type="PROSITE" id="PS51194">
    <property type="entry name" value="HELICASE_CTER"/>
    <property type="match status" value="1"/>
</dbReference>
<feature type="domain" description="RNase III" evidence="19">
    <location>
        <begin position="1147"/>
        <end position="1326"/>
    </location>
</feature>
<evidence type="ECO:0000256" key="11">
    <source>
        <dbReference type="ARBA" id="ARBA00022884"/>
    </source>
</evidence>
<evidence type="ECO:0000313" key="25">
    <source>
        <dbReference type="Proteomes" id="UP000245956"/>
    </source>
</evidence>
<dbReference type="InterPro" id="IPR001650">
    <property type="entry name" value="Helicase_C-like"/>
</dbReference>
<dbReference type="InterPro" id="IPR000999">
    <property type="entry name" value="RNase_III_dom"/>
</dbReference>
<feature type="compositionally biased region" description="Basic and acidic residues" evidence="17">
    <location>
        <begin position="1404"/>
        <end position="1428"/>
    </location>
</feature>
<dbReference type="GO" id="GO:0051607">
    <property type="term" value="P:defense response to virus"/>
    <property type="evidence" value="ECO:0007669"/>
    <property type="project" value="UniProtKB-KW"/>
</dbReference>
<dbReference type="InterPro" id="IPR014720">
    <property type="entry name" value="dsRBD_dom"/>
</dbReference>
<dbReference type="GO" id="GO:0005634">
    <property type="term" value="C:nucleus"/>
    <property type="evidence" value="ECO:0007669"/>
    <property type="project" value="TreeGrafter"/>
</dbReference>
<accession>A0A2U3DTD8</accession>
<feature type="region of interest" description="Disordered" evidence="17">
    <location>
        <begin position="1404"/>
        <end position="1435"/>
    </location>
</feature>
<dbReference type="GO" id="GO:0004525">
    <property type="term" value="F:ribonuclease III activity"/>
    <property type="evidence" value="ECO:0007669"/>
    <property type="project" value="InterPro"/>
</dbReference>
<evidence type="ECO:0000313" key="24">
    <source>
        <dbReference type="EMBL" id="PWI65510.1"/>
    </source>
</evidence>
<dbReference type="PANTHER" id="PTHR14950">
    <property type="entry name" value="DICER-RELATED"/>
    <property type="match status" value="1"/>
</dbReference>
<evidence type="ECO:0000259" key="18">
    <source>
        <dbReference type="PROSITE" id="PS50137"/>
    </source>
</evidence>
<keyword evidence="26" id="KW-1185">Reference proteome</keyword>
<comment type="caution">
    <text evidence="24">The sequence shown here is derived from an EMBL/GenBank/DDBJ whole genome shotgun (WGS) entry which is preliminary data.</text>
</comment>
<evidence type="ECO:0000256" key="6">
    <source>
        <dbReference type="ARBA" id="ARBA00022741"/>
    </source>
</evidence>
<comment type="function">
    <text evidence="14">Dicer-like endonuclease involved in cleaving double-stranded RNA in the RNA interference (RNAi) pathway. Produces 21 to 25 bp dsRNAs (siRNAs) which target the selective destruction of homologous RNAs leading to sequence-specific suppression of gene expression, called post-transcriptional gene silencing (PTGS). Part of a broad host defense response against viral infection and transposons.</text>
</comment>
<dbReference type="Proteomes" id="UP000245956">
    <property type="component" value="Unassembled WGS sequence"/>
</dbReference>
<dbReference type="FunFam" id="1.10.1520.10:FF:000032">
    <property type="entry name" value="Dicer-like protein 2"/>
    <property type="match status" value="1"/>
</dbReference>
<evidence type="ECO:0000313" key="23">
    <source>
        <dbReference type="EMBL" id="KAK4087802.1"/>
    </source>
</evidence>
<dbReference type="Pfam" id="PF03368">
    <property type="entry name" value="Dicer_dimer"/>
    <property type="match status" value="1"/>
</dbReference>
<comment type="cofactor">
    <cofactor evidence="1">
        <name>Mn(2+)</name>
        <dbReference type="ChEBI" id="CHEBI:29035"/>
    </cofactor>
</comment>
<dbReference type="InterPro" id="IPR005034">
    <property type="entry name" value="Dicer_dimerisation"/>
</dbReference>
<dbReference type="SUPFAM" id="SSF69065">
    <property type="entry name" value="RNase III domain-like"/>
    <property type="match status" value="2"/>
</dbReference>
<dbReference type="InterPro" id="IPR027417">
    <property type="entry name" value="P-loop_NTPase"/>
</dbReference>
<dbReference type="Pfam" id="PF00271">
    <property type="entry name" value="Helicase_C"/>
    <property type="match status" value="1"/>
</dbReference>
<evidence type="ECO:0000256" key="5">
    <source>
        <dbReference type="ARBA" id="ARBA00022737"/>
    </source>
</evidence>
<dbReference type="GO" id="GO:0005737">
    <property type="term" value="C:cytoplasm"/>
    <property type="evidence" value="ECO:0007669"/>
    <property type="project" value="TreeGrafter"/>
</dbReference>
<dbReference type="SMART" id="SM00487">
    <property type="entry name" value="DEXDc"/>
    <property type="match status" value="1"/>
</dbReference>
<evidence type="ECO:0000256" key="14">
    <source>
        <dbReference type="ARBA" id="ARBA00025403"/>
    </source>
</evidence>
<feature type="compositionally biased region" description="Low complexity" evidence="17">
    <location>
        <begin position="40"/>
        <end position="55"/>
    </location>
</feature>
<dbReference type="PROSITE" id="PS51192">
    <property type="entry name" value="HELICASE_ATP_BIND_1"/>
    <property type="match status" value="1"/>
</dbReference>
<dbReference type="Pfam" id="PF00270">
    <property type="entry name" value="DEAD"/>
    <property type="match status" value="1"/>
</dbReference>
<evidence type="ECO:0008006" key="27">
    <source>
        <dbReference type="Google" id="ProtNLM"/>
    </source>
</evidence>
<keyword evidence="16" id="KW-0175">Coiled coil</keyword>
<feature type="domain" description="DRBM" evidence="18">
    <location>
        <begin position="1356"/>
        <end position="1423"/>
    </location>
</feature>
<dbReference type="EMBL" id="LCWV01000032">
    <property type="protein sequence ID" value="PWI65510.1"/>
    <property type="molecule type" value="Genomic_DNA"/>
</dbReference>
<keyword evidence="10" id="KW-0460">Magnesium</keyword>
<feature type="coiled-coil region" evidence="16">
    <location>
        <begin position="563"/>
        <end position="590"/>
    </location>
</feature>
<dbReference type="GO" id="GO:0003723">
    <property type="term" value="F:RNA binding"/>
    <property type="evidence" value="ECO:0007669"/>
    <property type="project" value="UniProtKB-UniRule"/>
</dbReference>
<dbReference type="InterPro" id="IPR038248">
    <property type="entry name" value="Dicer_dimer_sf"/>
</dbReference>
<keyword evidence="5" id="KW-0677">Repeat</keyword>
<keyword evidence="7" id="KW-0378">Hydrolase</keyword>
<keyword evidence="11 15" id="KW-0694">RNA-binding</keyword>
<evidence type="ECO:0000256" key="2">
    <source>
        <dbReference type="ARBA" id="ARBA00001946"/>
    </source>
</evidence>
<evidence type="ECO:0000256" key="12">
    <source>
        <dbReference type="ARBA" id="ARBA00023118"/>
    </source>
</evidence>
<evidence type="ECO:0000256" key="10">
    <source>
        <dbReference type="ARBA" id="ARBA00022842"/>
    </source>
</evidence>
<evidence type="ECO:0000259" key="22">
    <source>
        <dbReference type="PROSITE" id="PS51327"/>
    </source>
</evidence>
<gene>
    <name evidence="24" type="ORF">PCL_06929</name>
    <name evidence="23" type="ORF">Purlil1_7859</name>
</gene>
<dbReference type="PANTHER" id="PTHR14950:SF37">
    <property type="entry name" value="ENDORIBONUCLEASE DICER"/>
    <property type="match status" value="1"/>
</dbReference>
<protein>
    <recommendedName>
        <fullName evidence="27">Dicer-like protein 2</fullName>
    </recommendedName>
</protein>
<sequence length="1435" mass="161773">MPSATSSVDSGGDEPDSSDDPYSIRHVATPPAPDIREIVSAAAAAQDASSSDQASTAPGRDNEVSQTATGGIMSSRAYQLEMLDQSLRQNVIVAMDTGSGKTQVAVLRIKAELERSSSEKVTTVVNLSSLAEALTQLFEVIRLQVPSVRLKLLTGNDNIDSWNAGTWDAFLQGVRIVVTTYQVLLDGLCHAFVRLDQLSLIVFDEAHHCVDKHPGSKIMTDFYHRRGARETLPAILGLTATPSIRSKVKNIETLEATLNAKCISPTLHREELLKCVKKPQIVHIPHDTQLFTSRTASMRSLERERHELDITRDPYILSLRADPSDRNRRALERAIEKYDTYSQNQVNGLWSRCVQVAEQLGPWAADLYLWKATSTYLDRLGKGDDFFDQWSSEEKRYVGDFLRRVAPRQPSPMPQRGDDVSSKVTVMLQELLSMEDPVTGIIFAKDRVIVTMLWELLVSCPRIVDKYNVGFVVGASNFQGRRRNVYEFLDQADQLALQKFRSGKINLLVATAVLEEGIDVPACNLVVCFDNPETPKSFIQRRGRARMRNSRLVLLSERSSNVIRQWEALEEELNQVYEDEEREIRQLEVLEDSEETGSTCFEVAATGARLDFDNAKQHLEHFCRILSQGEFVDSRPDYILQRHDETSPARLSATVLLPPTIPEALRRIDGESTWLSEKNATKEVAFRAYVALYRARLVNDNLLPFRFDNIPGVETRAAEVDVEPPFSPWQAVVGEWQRRGPKWLYGLTFDGERYGRSEYDILIPADLDQLQPIELFLTNDKRCWVEFSSKRPLSEEEASRLPDHTSTLLALTFSHRWAVDDRPHVVRVSSKSSISRRQIGAARFDARDERLRTGQYLVRDSSGTPFIFEGTIPSRPPAEQVQHPFFDYELAPKDEQYLVLNRWTKRSDFLHRLHSDANATATTKRYPWVLPQSSATADKIPARHAQFAMMIPSIIHELEVMLTAKTLAGTILNRVGISDLRLVREAISARSASEPVNYERLEFLGDSILKYCSSVQAASDHPTWPEGYLSFFRDRLIANSRLCRAALDSGLAKFILTRPFTGQKWRPLYLDNFLHQGGKPAKGRRLSTKTLADVVEALIGASFIDGGIPKAITCMSTFLGECSWRDVERSRERLFRLQPDIPLPPVLEPLESLLGYSFRKKSLLVEAVTHGSYVVDSGQRSYERLEFLGDAVLDNIIVTKLFAVKPPLPHYQMHLLKTAMVNGDFLSFVVMEHGLREHENLITRDLQVVDKDVALPLWKFMRHNSVAIGLEQDATVQRFKALRGDICAAVGHGTHYPWALLARMQAKKFYSDLFEAIIGAVWVDSGSKESCEQVLARFGMMAYLDRIVRDKVHVQHPKEELGQWAMTQTVTYEVDMAESAGGEKTYLCKVHVGNRVVAEVTDGVSKEEAKTKAAQEAVRRLMSEKESSSSEGSSE</sequence>
<dbReference type="SUPFAM" id="SSF54768">
    <property type="entry name" value="dsRNA-binding domain-like"/>
    <property type="match status" value="1"/>
</dbReference>
<evidence type="ECO:0000256" key="7">
    <source>
        <dbReference type="ARBA" id="ARBA00022801"/>
    </source>
</evidence>
<dbReference type="Pfam" id="PF00636">
    <property type="entry name" value="Ribonuclease_3"/>
    <property type="match status" value="2"/>
</dbReference>
<feature type="domain" description="Helicase ATP-binding" evidence="20">
    <location>
        <begin position="82"/>
        <end position="260"/>
    </location>
</feature>
<keyword evidence="4" id="KW-0479">Metal-binding</keyword>
<evidence type="ECO:0000313" key="26">
    <source>
        <dbReference type="Proteomes" id="UP001287286"/>
    </source>
</evidence>
<evidence type="ECO:0000256" key="8">
    <source>
        <dbReference type="ARBA" id="ARBA00022806"/>
    </source>
</evidence>
<dbReference type="GO" id="GO:0005524">
    <property type="term" value="F:ATP binding"/>
    <property type="evidence" value="ECO:0007669"/>
    <property type="project" value="UniProtKB-KW"/>
</dbReference>
<evidence type="ECO:0000256" key="17">
    <source>
        <dbReference type="SAM" id="MobiDB-lite"/>
    </source>
</evidence>
<dbReference type="Gene3D" id="3.40.50.300">
    <property type="entry name" value="P-loop containing nucleotide triphosphate hydrolases"/>
    <property type="match status" value="2"/>
</dbReference>
<dbReference type="InterPro" id="IPR011545">
    <property type="entry name" value="DEAD/DEAH_box_helicase_dom"/>
</dbReference>
<keyword evidence="12" id="KW-0051">Antiviral defense</keyword>
<reference evidence="23" key="3">
    <citation type="submission" date="2023-11" db="EMBL/GenBank/DDBJ databases">
        <authorList>
            <person name="Beijen E."/>
            <person name="Ohm R.A."/>
        </authorList>
    </citation>
    <scope>NUCLEOTIDE SEQUENCE</scope>
    <source>
        <strain evidence="23">CBS 150709</strain>
    </source>
</reference>
<proteinExistence type="inferred from homology"/>
<comment type="similarity">
    <text evidence="15">Belongs to the helicase family. Dicer subfamily.</text>
</comment>
<evidence type="ECO:0000256" key="15">
    <source>
        <dbReference type="PROSITE-ProRule" id="PRU00657"/>
    </source>
</evidence>
<dbReference type="SMART" id="SM00358">
    <property type="entry name" value="DSRM"/>
    <property type="match status" value="1"/>
</dbReference>
<feature type="region of interest" description="Disordered" evidence="17">
    <location>
        <begin position="1"/>
        <end position="68"/>
    </location>
</feature>
<evidence type="ECO:0000259" key="21">
    <source>
        <dbReference type="PROSITE" id="PS51194"/>
    </source>
</evidence>
<dbReference type="InterPro" id="IPR036389">
    <property type="entry name" value="RNase_III_sf"/>
</dbReference>
<dbReference type="GO" id="GO:0030422">
    <property type="term" value="P:siRNA processing"/>
    <property type="evidence" value="ECO:0007669"/>
    <property type="project" value="TreeGrafter"/>
</dbReference>
<name>A0A2U3DTD8_PURLI</name>
<dbReference type="GO" id="GO:0046872">
    <property type="term" value="F:metal ion binding"/>
    <property type="evidence" value="ECO:0007669"/>
    <property type="project" value="UniProtKB-KW"/>
</dbReference>
<dbReference type="GO" id="GO:0050688">
    <property type="term" value="P:regulation of defense response to virus"/>
    <property type="evidence" value="ECO:0007669"/>
    <property type="project" value="UniProtKB-KW"/>
</dbReference>
<evidence type="ECO:0000259" key="19">
    <source>
        <dbReference type="PROSITE" id="PS50142"/>
    </source>
</evidence>
<evidence type="ECO:0000256" key="16">
    <source>
        <dbReference type="SAM" id="Coils"/>
    </source>
</evidence>
<dbReference type="CDD" id="cd00593">
    <property type="entry name" value="RIBOc"/>
    <property type="match status" value="2"/>
</dbReference>
<keyword evidence="13" id="KW-0464">Manganese</keyword>
<evidence type="ECO:0000256" key="13">
    <source>
        <dbReference type="ARBA" id="ARBA00023211"/>
    </source>
</evidence>
<evidence type="ECO:0000256" key="9">
    <source>
        <dbReference type="ARBA" id="ARBA00022840"/>
    </source>
</evidence>
<dbReference type="PROSITE" id="PS50142">
    <property type="entry name" value="RNASE_3_2"/>
    <property type="match status" value="2"/>
</dbReference>
<reference evidence="24 25" key="2">
    <citation type="journal article" date="2016" name="Front. Microbiol.">
        <title>Genome and transcriptome sequences reveal the specific parasitism of the nematophagous Purpureocillium lilacinum 36-1.</title>
        <authorList>
            <person name="Xie J."/>
            <person name="Li S."/>
            <person name="Mo C."/>
            <person name="Xiao X."/>
            <person name="Peng D."/>
            <person name="Wang G."/>
            <person name="Xiao Y."/>
        </authorList>
    </citation>
    <scope>NUCLEOTIDE SEQUENCE [LARGE SCALE GENOMIC DNA]</scope>
    <source>
        <strain evidence="24 25">36-1</strain>
    </source>
</reference>
<evidence type="ECO:0000256" key="1">
    <source>
        <dbReference type="ARBA" id="ARBA00001936"/>
    </source>
</evidence>
<dbReference type="SMART" id="SM00490">
    <property type="entry name" value="HELICc"/>
    <property type="match status" value="1"/>
</dbReference>
<dbReference type="SUPFAM" id="SSF52540">
    <property type="entry name" value="P-loop containing nucleoside triphosphate hydrolases"/>
    <property type="match status" value="1"/>
</dbReference>
<keyword evidence="8" id="KW-0347">Helicase</keyword>
<dbReference type="Proteomes" id="UP001287286">
    <property type="component" value="Unassembled WGS sequence"/>
</dbReference>
<dbReference type="Gene3D" id="3.30.160.20">
    <property type="match status" value="1"/>
</dbReference>
<keyword evidence="9" id="KW-0067">ATP-binding</keyword>
<feature type="domain" description="Helicase C-terminal" evidence="21">
    <location>
        <begin position="427"/>
        <end position="595"/>
    </location>
</feature>
<evidence type="ECO:0000259" key="20">
    <source>
        <dbReference type="PROSITE" id="PS51192"/>
    </source>
</evidence>
<dbReference type="EMBL" id="JAWRVI010000029">
    <property type="protein sequence ID" value="KAK4087802.1"/>
    <property type="molecule type" value="Genomic_DNA"/>
</dbReference>
<reference evidence="23 26" key="4">
    <citation type="journal article" date="2024" name="Microbiol. Resour. Announc.">
        <title>Genome annotations for the ascomycete fungi Trichoderma harzianum, Trichoderma aggressivum, and Purpureocillium lilacinum.</title>
        <authorList>
            <person name="Beijen E.P.W."/>
            <person name="Ohm R.A."/>
        </authorList>
    </citation>
    <scope>NUCLEOTIDE SEQUENCE [LARGE SCALE GENOMIC DNA]</scope>
    <source>
        <strain evidence="23 26">CBS 150709</strain>
    </source>
</reference>
<dbReference type="PROSITE" id="PS51327">
    <property type="entry name" value="DICER_DSRBF"/>
    <property type="match status" value="1"/>
</dbReference>
<dbReference type="Gene3D" id="1.10.1520.10">
    <property type="entry name" value="Ribonuclease III domain"/>
    <property type="match status" value="2"/>
</dbReference>
<dbReference type="PROSITE" id="PS50137">
    <property type="entry name" value="DS_RBD"/>
    <property type="match status" value="1"/>
</dbReference>
<keyword evidence="3" id="KW-0930">Antiviral protein</keyword>
<keyword evidence="6" id="KW-0547">Nucleotide-binding</keyword>
<feature type="domain" description="Dicer dsRNA-binding fold" evidence="22">
    <location>
        <begin position="615"/>
        <end position="712"/>
    </location>
</feature>
<feature type="compositionally biased region" description="Low complexity" evidence="17">
    <location>
        <begin position="1"/>
        <end position="10"/>
    </location>
</feature>
<organism evidence="24 25">
    <name type="scientific">Purpureocillium lilacinum</name>
    <name type="common">Paecilomyces lilacinus</name>
    <dbReference type="NCBI Taxonomy" id="33203"/>
    <lineage>
        <taxon>Eukaryota</taxon>
        <taxon>Fungi</taxon>
        <taxon>Dikarya</taxon>
        <taxon>Ascomycota</taxon>
        <taxon>Pezizomycotina</taxon>
        <taxon>Sordariomycetes</taxon>
        <taxon>Hypocreomycetidae</taxon>
        <taxon>Hypocreales</taxon>
        <taxon>Ophiocordycipitaceae</taxon>
        <taxon>Purpureocillium</taxon>
    </lineage>
</organism>
<evidence type="ECO:0000256" key="3">
    <source>
        <dbReference type="ARBA" id="ARBA00022721"/>
    </source>
</evidence>
<dbReference type="Gene3D" id="3.30.160.380">
    <property type="entry name" value="Dicer dimerisation domain"/>
    <property type="match status" value="1"/>
</dbReference>
<reference evidence="24" key="1">
    <citation type="submission" date="2015-05" db="EMBL/GenBank/DDBJ databases">
        <authorList>
            <person name="Wang D.B."/>
            <person name="Wang M."/>
        </authorList>
    </citation>
    <scope>NUCLEOTIDE SEQUENCE</scope>
    <source>
        <strain evidence="24">36-1</strain>
    </source>
</reference>
<dbReference type="GO" id="GO:0004386">
    <property type="term" value="F:helicase activity"/>
    <property type="evidence" value="ECO:0007669"/>
    <property type="project" value="UniProtKB-KW"/>
</dbReference>